<evidence type="ECO:0000313" key="3">
    <source>
        <dbReference type="Proteomes" id="UP000312512"/>
    </source>
</evidence>
<feature type="region of interest" description="Disordered" evidence="1">
    <location>
        <begin position="65"/>
        <end position="99"/>
    </location>
</feature>
<dbReference type="Gene3D" id="1.10.260.40">
    <property type="entry name" value="lambda repressor-like DNA-binding domains"/>
    <property type="match status" value="1"/>
</dbReference>
<organism evidence="2 3">
    <name type="scientific">Nonomuraea phyllanthi</name>
    <dbReference type="NCBI Taxonomy" id="2219224"/>
    <lineage>
        <taxon>Bacteria</taxon>
        <taxon>Bacillati</taxon>
        <taxon>Actinomycetota</taxon>
        <taxon>Actinomycetes</taxon>
        <taxon>Streptosporangiales</taxon>
        <taxon>Streptosporangiaceae</taxon>
        <taxon>Nonomuraea</taxon>
    </lineage>
</organism>
<dbReference type="SUPFAM" id="SSF47413">
    <property type="entry name" value="lambda repressor-like DNA-binding domains"/>
    <property type="match status" value="1"/>
</dbReference>
<dbReference type="Proteomes" id="UP000312512">
    <property type="component" value="Unassembled WGS sequence"/>
</dbReference>
<keyword evidence="3" id="KW-1185">Reference proteome</keyword>
<feature type="region of interest" description="Disordered" evidence="1">
    <location>
        <begin position="1"/>
        <end position="35"/>
    </location>
</feature>
<evidence type="ECO:0000313" key="2">
    <source>
        <dbReference type="EMBL" id="KAB8194722.1"/>
    </source>
</evidence>
<gene>
    <name evidence="2" type="ORF">FH608_016235</name>
</gene>
<dbReference type="AlphaFoldDB" id="A0A5C4WN08"/>
<accession>A0A5C4WN08</accession>
<name>A0A5C4WN08_9ACTN</name>
<dbReference type="Pfam" id="PF01381">
    <property type="entry name" value="HTH_3"/>
    <property type="match status" value="1"/>
</dbReference>
<protein>
    <submittedName>
        <fullName evidence="2">Helix-turn-helix domain-containing protein</fullName>
    </submittedName>
</protein>
<reference evidence="2 3" key="1">
    <citation type="submission" date="2019-10" db="EMBL/GenBank/DDBJ databases">
        <title>Nonomuraea sp. nov., isolated from Phyllanthus amarus.</title>
        <authorList>
            <person name="Klykleung N."/>
            <person name="Tanasupawat S."/>
        </authorList>
    </citation>
    <scope>NUCLEOTIDE SEQUENCE [LARGE SCALE GENOMIC DNA]</scope>
    <source>
        <strain evidence="2 3">PA1-10</strain>
    </source>
</reference>
<dbReference type="PROSITE" id="PS50943">
    <property type="entry name" value="HTH_CROC1"/>
    <property type="match status" value="1"/>
</dbReference>
<dbReference type="EMBL" id="VDLX02000005">
    <property type="protein sequence ID" value="KAB8194722.1"/>
    <property type="molecule type" value="Genomic_DNA"/>
</dbReference>
<sequence>MKASAVTGEPGTTAGISSRSVLPAVGRGGEGSGEEFSYGILLRTFRQTAGLTIEELSHASGVSVRAIGDMERGVSRGPQRRRRRARPQVVSRGRGRRVG</sequence>
<dbReference type="InterPro" id="IPR001387">
    <property type="entry name" value="Cro/C1-type_HTH"/>
</dbReference>
<dbReference type="InterPro" id="IPR010982">
    <property type="entry name" value="Lambda_DNA-bd_dom_sf"/>
</dbReference>
<comment type="caution">
    <text evidence="2">The sequence shown here is derived from an EMBL/GenBank/DDBJ whole genome shotgun (WGS) entry which is preliminary data.</text>
</comment>
<accession>A0A5P9YRB0</accession>
<evidence type="ECO:0000256" key="1">
    <source>
        <dbReference type="SAM" id="MobiDB-lite"/>
    </source>
</evidence>
<dbReference type="CDD" id="cd00093">
    <property type="entry name" value="HTH_XRE"/>
    <property type="match status" value="1"/>
</dbReference>
<proteinExistence type="predicted"/>
<dbReference type="GO" id="GO:0003677">
    <property type="term" value="F:DNA binding"/>
    <property type="evidence" value="ECO:0007669"/>
    <property type="project" value="InterPro"/>
</dbReference>